<protein>
    <submittedName>
        <fullName evidence="1">Uncharacterized protein</fullName>
    </submittedName>
</protein>
<reference evidence="1 2" key="1">
    <citation type="journal article" date="2019" name="Int. J. Syst. Evol. Microbiol.">
        <title>The Global Catalogue of Microorganisms (GCM) 10K type strain sequencing project: providing services to taxonomists for standard genome sequencing and annotation.</title>
        <authorList>
            <consortium name="The Broad Institute Genomics Platform"/>
            <consortium name="The Broad Institute Genome Sequencing Center for Infectious Disease"/>
            <person name="Wu L."/>
            <person name="Ma J."/>
        </authorList>
    </citation>
    <scope>NUCLEOTIDE SEQUENCE [LARGE SCALE GENOMIC DNA]</scope>
    <source>
        <strain evidence="1 2">JCM 6921</strain>
    </source>
</reference>
<evidence type="ECO:0000313" key="2">
    <source>
        <dbReference type="Proteomes" id="UP001500058"/>
    </source>
</evidence>
<keyword evidence="2" id="KW-1185">Reference proteome</keyword>
<organism evidence="1 2">
    <name type="scientific">Streptomyces glaucosporus</name>
    <dbReference type="NCBI Taxonomy" id="284044"/>
    <lineage>
        <taxon>Bacteria</taxon>
        <taxon>Bacillati</taxon>
        <taxon>Actinomycetota</taxon>
        <taxon>Actinomycetes</taxon>
        <taxon>Kitasatosporales</taxon>
        <taxon>Streptomycetaceae</taxon>
        <taxon>Streptomyces</taxon>
    </lineage>
</organism>
<sequence length="102" mass="11011">MRVPSRAALMRIVYGSLRSRWRTGRNGADRGIPRPRCRAADGTVVRRSRCGSPIGRDVREVAPRCLDVALDGADPAGRDTIALCVISPSLRAAKLPGGGCWR</sequence>
<dbReference type="Proteomes" id="UP001500058">
    <property type="component" value="Unassembled WGS sequence"/>
</dbReference>
<accession>A0ABN3IW27</accession>
<comment type="caution">
    <text evidence="1">The sequence shown here is derived from an EMBL/GenBank/DDBJ whole genome shotgun (WGS) entry which is preliminary data.</text>
</comment>
<proteinExistence type="predicted"/>
<dbReference type="EMBL" id="BAAATJ010000031">
    <property type="protein sequence ID" value="GAA2414133.1"/>
    <property type="molecule type" value="Genomic_DNA"/>
</dbReference>
<evidence type="ECO:0000313" key="1">
    <source>
        <dbReference type="EMBL" id="GAA2414133.1"/>
    </source>
</evidence>
<gene>
    <name evidence="1" type="ORF">GCM10010420_49600</name>
</gene>
<name>A0ABN3IW27_9ACTN</name>